<comment type="caution">
    <text evidence="3">The sequence shown here is derived from an EMBL/GenBank/DDBJ whole genome shotgun (WGS) entry which is preliminary data.</text>
</comment>
<dbReference type="OrthoDB" id="27543at2759"/>
<dbReference type="RefSeq" id="XP_001729296.1">
    <property type="nucleotide sequence ID" value="XM_001729244.1"/>
</dbReference>
<feature type="compositionally biased region" description="Basic residues" evidence="2">
    <location>
        <begin position="125"/>
        <end position="135"/>
    </location>
</feature>
<dbReference type="GO" id="GO:0005634">
    <property type="term" value="C:nucleus"/>
    <property type="evidence" value="ECO:0007669"/>
    <property type="project" value="TreeGrafter"/>
</dbReference>
<accession>A8QAK4</accession>
<evidence type="ECO:0000313" key="4">
    <source>
        <dbReference type="Proteomes" id="UP000008837"/>
    </source>
</evidence>
<feature type="compositionally biased region" description="Basic and acidic residues" evidence="2">
    <location>
        <begin position="159"/>
        <end position="169"/>
    </location>
</feature>
<gene>
    <name evidence="3" type="ORF">MGL_3763</name>
</gene>
<dbReference type="VEuPathDB" id="FungiDB:MGL_3763"/>
<dbReference type="AlphaFoldDB" id="A8QAK4"/>
<name>A8QAK4_MALGO</name>
<evidence type="ECO:0000256" key="2">
    <source>
        <dbReference type="SAM" id="MobiDB-lite"/>
    </source>
</evidence>
<dbReference type="Proteomes" id="UP000008837">
    <property type="component" value="Unassembled WGS sequence"/>
</dbReference>
<dbReference type="InParanoid" id="A8QAK4"/>
<evidence type="ECO:0008006" key="5">
    <source>
        <dbReference type="Google" id="ProtNLM"/>
    </source>
</evidence>
<feature type="compositionally biased region" description="Acidic residues" evidence="2">
    <location>
        <begin position="108"/>
        <end position="119"/>
    </location>
</feature>
<feature type="region of interest" description="Disordered" evidence="2">
    <location>
        <begin position="101"/>
        <end position="169"/>
    </location>
</feature>
<organism evidence="3 4">
    <name type="scientific">Malassezia globosa (strain ATCC MYA-4612 / CBS 7966)</name>
    <name type="common">Dandruff-associated fungus</name>
    <dbReference type="NCBI Taxonomy" id="425265"/>
    <lineage>
        <taxon>Eukaryota</taxon>
        <taxon>Fungi</taxon>
        <taxon>Dikarya</taxon>
        <taxon>Basidiomycota</taxon>
        <taxon>Ustilaginomycotina</taxon>
        <taxon>Malasseziomycetes</taxon>
        <taxon>Malasseziales</taxon>
        <taxon>Malasseziaceae</taxon>
        <taxon>Malassezia</taxon>
    </lineage>
</organism>
<dbReference type="PANTHER" id="PTHR13261:SF0">
    <property type="entry name" value="BRCA2 AND CDKN1A-INTERACTING PROTEIN"/>
    <property type="match status" value="1"/>
</dbReference>
<proteinExistence type="inferred from homology"/>
<protein>
    <recommendedName>
        <fullName evidence="5">Protein BCP1</fullName>
    </recommendedName>
</protein>
<dbReference type="Pfam" id="PF13862">
    <property type="entry name" value="BCCIP"/>
    <property type="match status" value="1"/>
</dbReference>
<sequence>MSCVTLDAKTEAAKLVQDYFKSQLSRAASAKPLLDLMLSSSENRPILFILHERMINLPPQVMPPLLRMLLAEVEETLAETSAPAPTHALFFSRAFSADALDEGRGDSNEADDTGNDEEPSGLAGARKRKASGKHAHPVDAANAALGRQVHNKKRPGVTNEHDDGLGSFHPEDEFIREAATHSYTFRFPAPRDASETFEPPLYGRILAVPYTKMPAVLERLLEIWPAPA</sequence>
<dbReference type="STRING" id="425265.A8QAK4"/>
<dbReference type="KEGG" id="mgl:MGL_3763"/>
<dbReference type="EMBL" id="AAYY01000014">
    <property type="protein sequence ID" value="EDP42082.1"/>
    <property type="molecule type" value="Genomic_DNA"/>
</dbReference>
<evidence type="ECO:0000313" key="3">
    <source>
        <dbReference type="EMBL" id="EDP42082.1"/>
    </source>
</evidence>
<dbReference type="InterPro" id="IPR025602">
    <property type="entry name" value="BCP1_family"/>
</dbReference>
<comment type="similarity">
    <text evidence="1">Belongs to the BCP1 family.</text>
</comment>
<dbReference type="FunCoup" id="A8QAK4">
    <property type="interactions" value="608"/>
</dbReference>
<dbReference type="GeneID" id="5853602"/>
<dbReference type="PANTHER" id="PTHR13261">
    <property type="entry name" value="BRCA2 AND CDKN1A INTERACTING PROTEIN"/>
    <property type="match status" value="1"/>
</dbReference>
<keyword evidence="4" id="KW-1185">Reference proteome</keyword>
<evidence type="ECO:0000256" key="1">
    <source>
        <dbReference type="ARBA" id="ARBA00006781"/>
    </source>
</evidence>
<reference evidence="3 4" key="1">
    <citation type="journal article" date="2007" name="Proc. Natl. Acad. Sci. U.S.A.">
        <title>Dandruff-associated Malassezia genomes reveal convergent and divergent virulence traits shared with plant and human fungal pathogens.</title>
        <authorList>
            <person name="Xu J."/>
            <person name="Saunders C.W."/>
            <person name="Hu P."/>
            <person name="Grant R.A."/>
            <person name="Boekhout T."/>
            <person name="Kuramae E.E."/>
            <person name="Kronstad J.W."/>
            <person name="Deangelis Y.M."/>
            <person name="Reeder N.L."/>
            <person name="Johnstone K.R."/>
            <person name="Leland M."/>
            <person name="Fieno A.M."/>
            <person name="Begley W.M."/>
            <person name="Sun Y."/>
            <person name="Lacey M.P."/>
            <person name="Chaudhary T."/>
            <person name="Keough T."/>
            <person name="Chu L."/>
            <person name="Sears R."/>
            <person name="Yuan B."/>
            <person name="Dawson T.L.Jr."/>
        </authorList>
    </citation>
    <scope>NUCLEOTIDE SEQUENCE [LARGE SCALE GENOMIC DNA]</scope>
    <source>
        <strain evidence="4">ATCC MYA-4612 / CBS 7966</strain>
    </source>
</reference>